<sequence>MIQKNHRSICPDVFLLNTLSYNRRANKGPYKLRPRAPEYRCRLSIRTTFQVLLEHAVAATMEQSGVNCSRPHGDRPETDPRSSDRQDIRSKTSGQERKKKLPLGGAVSTVARRGLFHPSFVACCATDCGVTGKRALL</sequence>
<accession>A0AAV4Q0E1</accession>
<proteinExistence type="predicted"/>
<dbReference type="AlphaFoldDB" id="A0AAV4Q0E1"/>
<evidence type="ECO:0000313" key="3">
    <source>
        <dbReference type="Proteomes" id="UP001054945"/>
    </source>
</evidence>
<organism evidence="2 3">
    <name type="scientific">Caerostris extrusa</name>
    <name type="common">Bark spider</name>
    <name type="synonym">Caerostris bankana</name>
    <dbReference type="NCBI Taxonomy" id="172846"/>
    <lineage>
        <taxon>Eukaryota</taxon>
        <taxon>Metazoa</taxon>
        <taxon>Ecdysozoa</taxon>
        <taxon>Arthropoda</taxon>
        <taxon>Chelicerata</taxon>
        <taxon>Arachnida</taxon>
        <taxon>Araneae</taxon>
        <taxon>Araneomorphae</taxon>
        <taxon>Entelegynae</taxon>
        <taxon>Araneoidea</taxon>
        <taxon>Araneidae</taxon>
        <taxon>Caerostris</taxon>
    </lineage>
</organism>
<feature type="region of interest" description="Disordered" evidence="1">
    <location>
        <begin position="63"/>
        <end position="104"/>
    </location>
</feature>
<protein>
    <submittedName>
        <fullName evidence="2">Uncharacterized protein</fullName>
    </submittedName>
</protein>
<gene>
    <name evidence="2" type="ORF">CEXT_706791</name>
</gene>
<comment type="caution">
    <text evidence="2">The sequence shown here is derived from an EMBL/GenBank/DDBJ whole genome shotgun (WGS) entry which is preliminary data.</text>
</comment>
<evidence type="ECO:0000313" key="2">
    <source>
        <dbReference type="EMBL" id="GIY00873.1"/>
    </source>
</evidence>
<reference evidence="2 3" key="1">
    <citation type="submission" date="2021-06" db="EMBL/GenBank/DDBJ databases">
        <title>Caerostris extrusa draft genome.</title>
        <authorList>
            <person name="Kono N."/>
            <person name="Arakawa K."/>
        </authorList>
    </citation>
    <scope>NUCLEOTIDE SEQUENCE [LARGE SCALE GENOMIC DNA]</scope>
</reference>
<evidence type="ECO:0000256" key="1">
    <source>
        <dbReference type="SAM" id="MobiDB-lite"/>
    </source>
</evidence>
<feature type="compositionally biased region" description="Basic and acidic residues" evidence="1">
    <location>
        <begin position="71"/>
        <end position="96"/>
    </location>
</feature>
<name>A0AAV4Q0E1_CAEEX</name>
<keyword evidence="3" id="KW-1185">Reference proteome</keyword>
<dbReference type="EMBL" id="BPLR01005235">
    <property type="protein sequence ID" value="GIY00873.1"/>
    <property type="molecule type" value="Genomic_DNA"/>
</dbReference>
<dbReference type="Proteomes" id="UP001054945">
    <property type="component" value="Unassembled WGS sequence"/>
</dbReference>